<proteinExistence type="predicted"/>
<comment type="caution">
    <text evidence="2">The sequence shown here is derived from an EMBL/GenBank/DDBJ whole genome shotgun (WGS) entry which is preliminary data.</text>
</comment>
<feature type="region of interest" description="Disordered" evidence="1">
    <location>
        <begin position="202"/>
        <end position="225"/>
    </location>
</feature>
<feature type="region of interest" description="Disordered" evidence="1">
    <location>
        <begin position="246"/>
        <end position="286"/>
    </location>
</feature>
<accession>A0A8T6R757</accession>
<keyword evidence="3" id="KW-1185">Reference proteome</keyword>
<reference evidence="2" key="1">
    <citation type="submission" date="2020-03" db="EMBL/GenBank/DDBJ databases">
        <title>Phycicoccus flavus sp. nov., a novel endophytic actinobacterium isolated from branch of Kandelia candel.</title>
        <authorList>
            <person name="Tuo L."/>
        </authorList>
    </citation>
    <scope>NUCLEOTIDE SEQUENCE</scope>
    <source>
        <strain evidence="2">CMS6Z-2</strain>
    </source>
</reference>
<feature type="compositionally biased region" description="Low complexity" evidence="1">
    <location>
        <begin position="171"/>
        <end position="183"/>
    </location>
</feature>
<dbReference type="AlphaFoldDB" id="A0A8T6R757"/>
<feature type="compositionally biased region" description="Basic and acidic residues" evidence="1">
    <location>
        <begin position="265"/>
        <end position="286"/>
    </location>
</feature>
<evidence type="ECO:0000313" key="2">
    <source>
        <dbReference type="EMBL" id="NHA69393.1"/>
    </source>
</evidence>
<name>A0A8T6R757_9MICO</name>
<sequence>MGIEEVADGLYALAPEDFTAARNARAKEARAAGDRDLASAVQALRKPTVGAALLNLLVRERREDVEQVVDLGERLRAAQGTLGPKELRTLDDERRRLTRALAQQAAALAADEGRRVSASVTAAVEETLRSAMVDADAGAGLLTGLLVDTFSSTGLDPVDLSRVLALGGGSATARRPPGRTAPTGPDPERVAAAQEALEEAQEAARRAGEEADGARRRSAETGRRRTELAAELVAARRRVAELEQQVEAAGEDERDARRAQLAATRAERSAVEAADKARRRLDALTS</sequence>
<evidence type="ECO:0000313" key="3">
    <source>
        <dbReference type="Proteomes" id="UP000287866"/>
    </source>
</evidence>
<dbReference type="Proteomes" id="UP000287866">
    <property type="component" value="Unassembled WGS sequence"/>
</dbReference>
<dbReference type="RefSeq" id="WP_165566805.1">
    <property type="nucleotide sequence ID" value="NZ_SAYU02000058.1"/>
</dbReference>
<gene>
    <name evidence="2" type="ORF">EPD83_015225</name>
</gene>
<dbReference type="EMBL" id="SAYU02000058">
    <property type="protein sequence ID" value="NHA69393.1"/>
    <property type="molecule type" value="Genomic_DNA"/>
</dbReference>
<protein>
    <submittedName>
        <fullName evidence="2">Uncharacterized protein</fullName>
    </submittedName>
</protein>
<organism evidence="2 3">
    <name type="scientific">Phycicoccus flavus</name>
    <dbReference type="NCBI Taxonomy" id="2502783"/>
    <lineage>
        <taxon>Bacteria</taxon>
        <taxon>Bacillati</taxon>
        <taxon>Actinomycetota</taxon>
        <taxon>Actinomycetes</taxon>
        <taxon>Micrococcales</taxon>
        <taxon>Intrasporangiaceae</taxon>
        <taxon>Phycicoccus</taxon>
    </lineage>
</organism>
<evidence type="ECO:0000256" key="1">
    <source>
        <dbReference type="SAM" id="MobiDB-lite"/>
    </source>
</evidence>
<feature type="region of interest" description="Disordered" evidence="1">
    <location>
        <begin position="168"/>
        <end position="188"/>
    </location>
</feature>